<keyword evidence="1" id="KW-0677">Repeat</keyword>
<comment type="caution">
    <text evidence="4">The sequence shown here is derived from an EMBL/GenBank/DDBJ whole genome shotgun (WGS) entry which is preliminary data.</text>
</comment>
<evidence type="ECO:0000259" key="3">
    <source>
        <dbReference type="Pfam" id="PF22926"/>
    </source>
</evidence>
<dbReference type="Pfam" id="PF03107">
    <property type="entry name" value="C1_2"/>
    <property type="match status" value="3"/>
</dbReference>
<keyword evidence="5" id="KW-1185">Reference proteome</keyword>
<evidence type="ECO:0000313" key="4">
    <source>
        <dbReference type="EMBL" id="CAA7048166.1"/>
    </source>
</evidence>
<organism evidence="4 5">
    <name type="scientific">Microthlaspi erraticum</name>
    <dbReference type="NCBI Taxonomy" id="1685480"/>
    <lineage>
        <taxon>Eukaryota</taxon>
        <taxon>Viridiplantae</taxon>
        <taxon>Streptophyta</taxon>
        <taxon>Embryophyta</taxon>
        <taxon>Tracheophyta</taxon>
        <taxon>Spermatophyta</taxon>
        <taxon>Magnoliopsida</taxon>
        <taxon>eudicotyledons</taxon>
        <taxon>Gunneridae</taxon>
        <taxon>Pentapetalae</taxon>
        <taxon>rosids</taxon>
        <taxon>malvids</taxon>
        <taxon>Brassicales</taxon>
        <taxon>Brassicaceae</taxon>
        <taxon>Coluteocarpeae</taxon>
        <taxon>Microthlaspi</taxon>
    </lineage>
</organism>
<evidence type="ECO:0008006" key="6">
    <source>
        <dbReference type="Google" id="ProtNLM"/>
    </source>
</evidence>
<protein>
    <recommendedName>
        <fullName evidence="6">Phorbol-ester/DAG-type domain-containing protein</fullName>
    </recommendedName>
</protein>
<feature type="domain" description="DC1" evidence="2">
    <location>
        <begin position="371"/>
        <end position="419"/>
    </location>
</feature>
<dbReference type="EMBL" id="CACVBM020001385">
    <property type="protein sequence ID" value="CAA7048166.1"/>
    <property type="molecule type" value="Genomic_DNA"/>
</dbReference>
<dbReference type="InterPro" id="IPR004146">
    <property type="entry name" value="DC1"/>
</dbReference>
<gene>
    <name evidence="4" type="ORF">MERR_LOCUS35401</name>
</gene>
<dbReference type="OrthoDB" id="938199at2759"/>
<feature type="domain" description="DC1-like C-terminal" evidence="3">
    <location>
        <begin position="442"/>
        <end position="463"/>
    </location>
</feature>
<dbReference type="PANTHER" id="PTHR32410">
    <property type="entry name" value="CYSTEINE/HISTIDINE-RICH C1 DOMAIN FAMILY PROTEIN"/>
    <property type="match status" value="1"/>
</dbReference>
<dbReference type="PANTHER" id="PTHR32410:SF157">
    <property type="entry name" value="CYSTEINE_HISTIDINE-RICH C1 DOMAIN FAMILY PROTEIN"/>
    <property type="match status" value="1"/>
</dbReference>
<feature type="domain" description="DC1" evidence="2">
    <location>
        <begin position="166"/>
        <end position="212"/>
    </location>
</feature>
<evidence type="ECO:0000256" key="1">
    <source>
        <dbReference type="ARBA" id="ARBA00022737"/>
    </source>
</evidence>
<dbReference type="SUPFAM" id="SSF57889">
    <property type="entry name" value="Cysteine-rich domain"/>
    <property type="match status" value="4"/>
</dbReference>
<evidence type="ECO:0000313" key="5">
    <source>
        <dbReference type="Proteomes" id="UP000467841"/>
    </source>
</evidence>
<dbReference type="Proteomes" id="UP000467841">
    <property type="component" value="Unassembled WGS sequence"/>
</dbReference>
<reference evidence="4" key="1">
    <citation type="submission" date="2020-01" db="EMBL/GenBank/DDBJ databases">
        <authorList>
            <person name="Mishra B."/>
        </authorList>
    </citation>
    <scope>NUCLEOTIDE SEQUENCE [LARGE SCALE GENOMIC DNA]</scope>
</reference>
<sequence length="537" mass="61380">MEASKYYPLTEPTCYHSDLTTPDHRLCRRYDSTLSVCSACKGGHLKGSWYYYYCATCNLEFHRGCHRFPPELIHPFHPSHPLTFVCLYPDFDMSHLDHAWIDKSLQPGRPWSDGEDYASISDKIGGKCKCCWRPLIGLYYHCFKCNFSIDIYCTLHPPQMTITHLKSHEHTLTVFHTRIPLPSNACGVSLDKSNDIVYACLPCSYMVHKKCIYLPRVIKLTRHPHRLSFTSVLSSNDFPCGVCRQSVNVNYGQYSCNEGCPNAVHSKCATRDDVWDGKELEGVPEEYADITEPFTRIDEATIQHFSHDHHLSLHCNNNNRGKQENKFCHACIIPIMISESFYVCNLLECVKSKSLLCLKCATIPSVAYYKYDRHPLTLCCGEEDATNLRYWCEICESQIDATKWFYTCNHCQVTLHLRCLLGDTVYFKPRHRIKISGEEDEYEVVLNSGNSRPFCCRCSRRCIERGSNPCPNFQGVSIHSPTIINHPIRTPTLSRLAITNIDHHPVSQLRESVNGAESSCHVSCPVGTGYQNDVVFL</sequence>
<dbReference type="AlphaFoldDB" id="A0A6D2KIW3"/>
<accession>A0A6D2KIW3</accession>
<evidence type="ECO:0000259" key="2">
    <source>
        <dbReference type="Pfam" id="PF03107"/>
    </source>
</evidence>
<dbReference type="InterPro" id="IPR053192">
    <property type="entry name" value="Vacuole_Formation_Reg"/>
</dbReference>
<proteinExistence type="predicted"/>
<dbReference type="InterPro" id="IPR046349">
    <property type="entry name" value="C1-like_sf"/>
</dbReference>
<name>A0A6D2KIW3_9BRAS</name>
<feature type="domain" description="DC1" evidence="2">
    <location>
        <begin position="222"/>
        <end position="269"/>
    </location>
</feature>
<dbReference type="InterPro" id="IPR054483">
    <property type="entry name" value="DC1-like_CT"/>
</dbReference>
<dbReference type="Pfam" id="PF22926">
    <property type="entry name" value="C1-like_CT"/>
    <property type="match status" value="1"/>
</dbReference>